<gene>
    <name evidence="1" type="ORF">MNBD_IGNAVI01-2102</name>
</gene>
<dbReference type="AlphaFoldDB" id="A0A3B1CFV6"/>
<dbReference type="InterPro" id="IPR050261">
    <property type="entry name" value="FrsA_esterase"/>
</dbReference>
<dbReference type="PANTHER" id="PTHR22946:SF8">
    <property type="entry name" value="ACETYL XYLAN ESTERASE DOMAIN-CONTAINING PROTEIN"/>
    <property type="match status" value="1"/>
</dbReference>
<organism evidence="1">
    <name type="scientific">hydrothermal vent metagenome</name>
    <dbReference type="NCBI Taxonomy" id="652676"/>
    <lineage>
        <taxon>unclassified sequences</taxon>
        <taxon>metagenomes</taxon>
        <taxon>ecological metagenomes</taxon>
    </lineage>
</organism>
<proteinExistence type="predicted"/>
<dbReference type="PANTHER" id="PTHR22946">
    <property type="entry name" value="DIENELACTONE HYDROLASE DOMAIN-CONTAINING PROTEIN-RELATED"/>
    <property type="match status" value="1"/>
</dbReference>
<reference evidence="1" key="1">
    <citation type="submission" date="2018-06" db="EMBL/GenBank/DDBJ databases">
        <authorList>
            <person name="Zhirakovskaya E."/>
        </authorList>
    </citation>
    <scope>NUCLEOTIDE SEQUENCE</scope>
</reference>
<evidence type="ECO:0008006" key="2">
    <source>
        <dbReference type="Google" id="ProtNLM"/>
    </source>
</evidence>
<protein>
    <recommendedName>
        <fullName evidence="2">Peptidase S9 prolyl oligopeptidase catalytic domain-containing protein</fullName>
    </recommendedName>
</protein>
<evidence type="ECO:0000313" key="1">
    <source>
        <dbReference type="EMBL" id="VAX22838.1"/>
    </source>
</evidence>
<dbReference type="Gene3D" id="3.40.50.1820">
    <property type="entry name" value="alpha/beta hydrolase"/>
    <property type="match status" value="1"/>
</dbReference>
<sequence>MFLSVLTTYGQVGKEGLSDKTLTIIGEYGHWAASLNGNSLPSFSFRRGEWTDLETWRKAAKGCLADRMAIPDIGSMPDVRVDKQYIYDGLHIEELSWQLPYGRRTKAILLKPQGAKGPLPGILAFHDHGGNKYFGVRKITRTSDQQHPSIVKHQQEIYEGLAWANEIAKRGYVVLVSDAFPFASRRVMLQDVPERLRGGLTDENPEDPGNIEAYNAWAGKHESVMAKSLFSAGTTWPGVFFAEDKIALDILCARKDVDATRIGCGGLSGGGMRTVFMGGLDPRIKCAVCVGFMTTWDDFVKNKSYTHTWMTYVPVLPNELDFPEVLALRVPLPTLVLNDSDDFLYTLPEMQQADNIMQQVYEKAGAPGNYKCLFYPGPHKFDKQMQEDAFDWFDQWLKNKD</sequence>
<dbReference type="InterPro" id="IPR029058">
    <property type="entry name" value="AB_hydrolase_fold"/>
</dbReference>
<dbReference type="EMBL" id="UOGD01000237">
    <property type="protein sequence ID" value="VAX22838.1"/>
    <property type="molecule type" value="Genomic_DNA"/>
</dbReference>
<dbReference type="SUPFAM" id="SSF53474">
    <property type="entry name" value="alpha/beta-Hydrolases"/>
    <property type="match status" value="1"/>
</dbReference>
<name>A0A3B1CFV6_9ZZZZ</name>
<accession>A0A3B1CFV6</accession>